<sequence length="70" mass="7730">MLSERHFNKRREARHLPGGWLQNARVTISSTSLQRGADVNMVTVSASGVNKAKPDPGRPVRSPCSVWPFS</sequence>
<organism evidence="2 3">
    <name type="scientific">Portunus trituberculatus</name>
    <name type="common">Swimming crab</name>
    <name type="synonym">Neptunus trituberculatus</name>
    <dbReference type="NCBI Taxonomy" id="210409"/>
    <lineage>
        <taxon>Eukaryota</taxon>
        <taxon>Metazoa</taxon>
        <taxon>Ecdysozoa</taxon>
        <taxon>Arthropoda</taxon>
        <taxon>Crustacea</taxon>
        <taxon>Multicrustacea</taxon>
        <taxon>Malacostraca</taxon>
        <taxon>Eumalacostraca</taxon>
        <taxon>Eucarida</taxon>
        <taxon>Decapoda</taxon>
        <taxon>Pleocyemata</taxon>
        <taxon>Brachyura</taxon>
        <taxon>Eubrachyura</taxon>
        <taxon>Portunoidea</taxon>
        <taxon>Portunidae</taxon>
        <taxon>Portuninae</taxon>
        <taxon>Portunus</taxon>
    </lineage>
</organism>
<reference evidence="2 3" key="1">
    <citation type="submission" date="2019-05" db="EMBL/GenBank/DDBJ databases">
        <title>Another draft genome of Portunus trituberculatus and its Hox gene families provides insights of decapod evolution.</title>
        <authorList>
            <person name="Jeong J.-H."/>
            <person name="Song I."/>
            <person name="Kim S."/>
            <person name="Choi T."/>
            <person name="Kim D."/>
            <person name="Ryu S."/>
            <person name="Kim W."/>
        </authorList>
    </citation>
    <scope>NUCLEOTIDE SEQUENCE [LARGE SCALE GENOMIC DNA]</scope>
    <source>
        <tissue evidence="2">Muscle</tissue>
    </source>
</reference>
<accession>A0A5B7HND4</accession>
<evidence type="ECO:0000313" key="2">
    <source>
        <dbReference type="EMBL" id="MPC71613.1"/>
    </source>
</evidence>
<name>A0A5B7HND4_PORTR</name>
<comment type="caution">
    <text evidence="2">The sequence shown here is derived from an EMBL/GenBank/DDBJ whole genome shotgun (WGS) entry which is preliminary data.</text>
</comment>
<evidence type="ECO:0000313" key="3">
    <source>
        <dbReference type="Proteomes" id="UP000324222"/>
    </source>
</evidence>
<dbReference type="Proteomes" id="UP000324222">
    <property type="component" value="Unassembled WGS sequence"/>
</dbReference>
<keyword evidence="3" id="KW-1185">Reference proteome</keyword>
<dbReference type="EMBL" id="VSRR010033202">
    <property type="protein sequence ID" value="MPC71613.1"/>
    <property type="molecule type" value="Genomic_DNA"/>
</dbReference>
<feature type="region of interest" description="Disordered" evidence="1">
    <location>
        <begin position="48"/>
        <end position="70"/>
    </location>
</feature>
<proteinExistence type="predicted"/>
<protein>
    <submittedName>
        <fullName evidence="2">Uncharacterized protein</fullName>
    </submittedName>
</protein>
<evidence type="ECO:0000256" key="1">
    <source>
        <dbReference type="SAM" id="MobiDB-lite"/>
    </source>
</evidence>
<dbReference type="AlphaFoldDB" id="A0A5B7HND4"/>
<gene>
    <name evidence="2" type="ORF">E2C01_065897</name>
</gene>